<protein>
    <submittedName>
        <fullName evidence="9">MHS family MFS transporter</fullName>
    </submittedName>
</protein>
<feature type="transmembrane region" description="Helical" evidence="7">
    <location>
        <begin position="173"/>
        <end position="194"/>
    </location>
</feature>
<feature type="transmembrane region" description="Helical" evidence="7">
    <location>
        <begin position="72"/>
        <end position="93"/>
    </location>
</feature>
<dbReference type="InterPro" id="IPR020846">
    <property type="entry name" value="MFS_dom"/>
</dbReference>
<proteinExistence type="predicted"/>
<gene>
    <name evidence="9" type="ORF">OHB35_11985</name>
</gene>
<dbReference type="Gene3D" id="1.20.1250.20">
    <property type="entry name" value="MFS general substrate transporter like domains"/>
    <property type="match status" value="2"/>
</dbReference>
<feature type="transmembrane region" description="Helical" evidence="7">
    <location>
        <begin position="200"/>
        <end position="220"/>
    </location>
</feature>
<feature type="transmembrane region" description="Helical" evidence="7">
    <location>
        <begin position="100"/>
        <end position="119"/>
    </location>
</feature>
<dbReference type="InterPro" id="IPR036259">
    <property type="entry name" value="MFS_trans_sf"/>
</dbReference>
<dbReference type="PANTHER" id="PTHR43045:SF1">
    <property type="entry name" value="SHIKIMATE TRANSPORTER"/>
    <property type="match status" value="1"/>
</dbReference>
<dbReference type="SUPFAM" id="SSF103473">
    <property type="entry name" value="MFS general substrate transporter"/>
    <property type="match status" value="1"/>
</dbReference>
<dbReference type="Pfam" id="PF07690">
    <property type="entry name" value="MFS_1"/>
    <property type="match status" value="1"/>
</dbReference>
<feature type="domain" description="Major facilitator superfamily (MFS) profile" evidence="8">
    <location>
        <begin position="28"/>
        <end position="441"/>
    </location>
</feature>
<dbReference type="InterPro" id="IPR005829">
    <property type="entry name" value="Sugar_transporter_CS"/>
</dbReference>
<feature type="transmembrane region" description="Helical" evidence="7">
    <location>
        <begin position="412"/>
        <end position="433"/>
    </location>
</feature>
<keyword evidence="10" id="KW-1185">Reference proteome</keyword>
<evidence type="ECO:0000256" key="5">
    <source>
        <dbReference type="ARBA" id="ARBA00022989"/>
    </source>
</evidence>
<dbReference type="InterPro" id="IPR011701">
    <property type="entry name" value="MFS"/>
</dbReference>
<organism evidence="9 10">
    <name type="scientific">Streptomyces phaeochromogenes</name>
    <dbReference type="NCBI Taxonomy" id="1923"/>
    <lineage>
        <taxon>Bacteria</taxon>
        <taxon>Bacillati</taxon>
        <taxon>Actinomycetota</taxon>
        <taxon>Actinomycetes</taxon>
        <taxon>Kitasatosporales</taxon>
        <taxon>Streptomycetaceae</taxon>
        <taxon>Streptomyces</taxon>
        <taxon>Streptomyces phaeochromogenes group</taxon>
    </lineage>
</organism>
<sequence>MSDSATAAVSASEPTDITATDRAVARRVAVAAFVGTAMEWYDFFLFTTAAAVVFNVQYFVSDNALTATMASFATLAVGFVARPLGALLFGWLGDRVGRKAVLMTTIIGIGVATVLIGLLPTYASIGLAAPVILAVLRVLQGLCVGGEWGGAVTIAAENAPASSRAVYASVPQLGSPVGTILSSGAFFLCSVLLTKDNFDAWGWRVPFLLALPMLAISVVIRRQLEESPVFTALQKEATVAEAPLRQVFRRDWRQLLIGAAVMFVGAGGFYLVTTFVISYGQRVLGLSSSLLLLATVIAAVVEIPVIVSGGRLGQRYGSSRVVIGGALATIALAFPVFWAIGTANPVIVVVAMTVGVAAVSYPYAVAGAVLTSLFPAQVRYSGVAISANFAGLLSGCVPLIATAILTKTGDTLWPSAVILTLIGLIALAGGLLAPRYSVTEAGLKH</sequence>
<keyword evidence="6 7" id="KW-0472">Membrane</keyword>
<keyword evidence="3" id="KW-1003">Cell membrane</keyword>
<name>A0ABZ1H6U8_STRPH</name>
<keyword evidence="2" id="KW-0813">Transport</keyword>
<dbReference type="PROSITE" id="PS00217">
    <property type="entry name" value="SUGAR_TRANSPORT_2"/>
    <property type="match status" value="1"/>
</dbReference>
<evidence type="ECO:0000313" key="10">
    <source>
        <dbReference type="Proteomes" id="UP001340816"/>
    </source>
</evidence>
<keyword evidence="5 7" id="KW-1133">Transmembrane helix</keyword>
<dbReference type="EMBL" id="CP109135">
    <property type="protein sequence ID" value="WSD13899.1"/>
    <property type="molecule type" value="Genomic_DNA"/>
</dbReference>
<feature type="transmembrane region" description="Helical" evidence="7">
    <location>
        <begin position="346"/>
        <end position="370"/>
    </location>
</feature>
<evidence type="ECO:0000313" key="9">
    <source>
        <dbReference type="EMBL" id="WSD13899.1"/>
    </source>
</evidence>
<dbReference type="RefSeq" id="WP_326758704.1">
    <property type="nucleotide sequence ID" value="NZ_CP109135.1"/>
</dbReference>
<feature type="transmembrane region" description="Helical" evidence="7">
    <location>
        <begin position="382"/>
        <end position="406"/>
    </location>
</feature>
<evidence type="ECO:0000256" key="3">
    <source>
        <dbReference type="ARBA" id="ARBA00022475"/>
    </source>
</evidence>
<accession>A0ABZ1H6U8</accession>
<reference evidence="9 10" key="1">
    <citation type="submission" date="2022-10" db="EMBL/GenBank/DDBJ databases">
        <title>The complete genomes of actinobacterial strains from the NBC collection.</title>
        <authorList>
            <person name="Joergensen T.S."/>
            <person name="Alvarez Arevalo M."/>
            <person name="Sterndorff E.B."/>
            <person name="Faurdal D."/>
            <person name="Vuksanovic O."/>
            <person name="Mourched A.-S."/>
            <person name="Charusanti P."/>
            <person name="Shaw S."/>
            <person name="Blin K."/>
            <person name="Weber T."/>
        </authorList>
    </citation>
    <scope>NUCLEOTIDE SEQUENCE [LARGE SCALE GENOMIC DNA]</scope>
    <source>
        <strain evidence="9 10">NBC 01752</strain>
    </source>
</reference>
<keyword evidence="4 7" id="KW-0812">Transmembrane</keyword>
<feature type="transmembrane region" description="Helical" evidence="7">
    <location>
        <begin position="321"/>
        <end position="340"/>
    </location>
</feature>
<evidence type="ECO:0000259" key="8">
    <source>
        <dbReference type="PROSITE" id="PS50850"/>
    </source>
</evidence>
<feature type="transmembrane region" description="Helical" evidence="7">
    <location>
        <begin position="255"/>
        <end position="277"/>
    </location>
</feature>
<evidence type="ECO:0000256" key="4">
    <source>
        <dbReference type="ARBA" id="ARBA00022692"/>
    </source>
</evidence>
<dbReference type="Proteomes" id="UP001340816">
    <property type="component" value="Chromosome"/>
</dbReference>
<evidence type="ECO:0000256" key="7">
    <source>
        <dbReference type="SAM" id="Phobius"/>
    </source>
</evidence>
<comment type="subcellular location">
    <subcellularLocation>
        <location evidence="1">Cell membrane</location>
        <topology evidence="1">Multi-pass membrane protein</topology>
    </subcellularLocation>
</comment>
<dbReference type="CDD" id="cd17369">
    <property type="entry name" value="MFS_ShiA_like"/>
    <property type="match status" value="1"/>
</dbReference>
<evidence type="ECO:0000256" key="6">
    <source>
        <dbReference type="ARBA" id="ARBA00023136"/>
    </source>
</evidence>
<evidence type="ECO:0000256" key="1">
    <source>
        <dbReference type="ARBA" id="ARBA00004651"/>
    </source>
</evidence>
<feature type="transmembrane region" description="Helical" evidence="7">
    <location>
        <begin position="289"/>
        <end position="309"/>
    </location>
</feature>
<dbReference type="PROSITE" id="PS50850">
    <property type="entry name" value="MFS"/>
    <property type="match status" value="1"/>
</dbReference>
<dbReference type="PANTHER" id="PTHR43045">
    <property type="entry name" value="SHIKIMATE TRANSPORTER"/>
    <property type="match status" value="1"/>
</dbReference>
<evidence type="ECO:0000256" key="2">
    <source>
        <dbReference type="ARBA" id="ARBA00022448"/>
    </source>
</evidence>